<proteinExistence type="predicted"/>
<dbReference type="AlphaFoldDB" id="A0A9N8ZAV4"/>
<name>A0A9N8ZAV4_9GLOM</name>
<dbReference type="Gene3D" id="1.10.510.10">
    <property type="entry name" value="Transferase(Phosphotransferase) domain 1"/>
    <property type="match status" value="1"/>
</dbReference>
<keyword evidence="2" id="KW-1185">Reference proteome</keyword>
<organism evidence="1 2">
    <name type="scientific">Cetraspora pellucida</name>
    <dbReference type="NCBI Taxonomy" id="1433469"/>
    <lineage>
        <taxon>Eukaryota</taxon>
        <taxon>Fungi</taxon>
        <taxon>Fungi incertae sedis</taxon>
        <taxon>Mucoromycota</taxon>
        <taxon>Glomeromycotina</taxon>
        <taxon>Glomeromycetes</taxon>
        <taxon>Diversisporales</taxon>
        <taxon>Gigasporaceae</taxon>
        <taxon>Cetraspora</taxon>
    </lineage>
</organism>
<dbReference type="InterPro" id="IPR011009">
    <property type="entry name" value="Kinase-like_dom_sf"/>
</dbReference>
<dbReference type="EMBL" id="CAJVQA010000487">
    <property type="protein sequence ID" value="CAG8477377.1"/>
    <property type="molecule type" value="Genomic_DNA"/>
</dbReference>
<reference evidence="1" key="1">
    <citation type="submission" date="2021-06" db="EMBL/GenBank/DDBJ databases">
        <authorList>
            <person name="Kallberg Y."/>
            <person name="Tangrot J."/>
            <person name="Rosling A."/>
        </authorList>
    </citation>
    <scope>NUCLEOTIDE SEQUENCE</scope>
    <source>
        <strain evidence="1">FL966</strain>
    </source>
</reference>
<dbReference type="SUPFAM" id="SSF56112">
    <property type="entry name" value="Protein kinase-like (PK-like)"/>
    <property type="match status" value="1"/>
</dbReference>
<gene>
    <name evidence="1" type="ORF">CPELLU_LOCUS1362</name>
</gene>
<accession>A0A9N8ZAV4</accession>
<protein>
    <submittedName>
        <fullName evidence="1">10240_t:CDS:1</fullName>
    </submittedName>
</protein>
<dbReference type="Proteomes" id="UP000789759">
    <property type="component" value="Unassembled WGS sequence"/>
</dbReference>
<evidence type="ECO:0000313" key="2">
    <source>
        <dbReference type="Proteomes" id="UP000789759"/>
    </source>
</evidence>
<comment type="caution">
    <text evidence="1">The sequence shown here is derived from an EMBL/GenBank/DDBJ whole genome shotgun (WGS) entry which is preliminary data.</text>
</comment>
<dbReference type="OrthoDB" id="2445072at2759"/>
<evidence type="ECO:0000313" key="1">
    <source>
        <dbReference type="EMBL" id="CAG8477377.1"/>
    </source>
</evidence>
<sequence>MCKKFGVEYYIAPEVLMDHKMVTQAADVYSLGRCMDPNPKKRPTAKSVNFLIGYWIEEILSSDEDNKIKNKVLEVYNILQIIDTLKNSALMSKPIDIIDISE</sequence>